<evidence type="ECO:0000313" key="4">
    <source>
        <dbReference type="Proteomes" id="UP000275199"/>
    </source>
</evidence>
<comment type="caution">
    <text evidence="3">The sequence shown here is derived from an EMBL/GenBank/DDBJ whole genome shotgun (WGS) entry which is preliminary data.</text>
</comment>
<dbReference type="RefSeq" id="WP_123890997.1">
    <property type="nucleotide sequence ID" value="NZ_RKKU01000028.1"/>
</dbReference>
<dbReference type="Pfam" id="PF06812">
    <property type="entry name" value="ImpA_N"/>
    <property type="match status" value="1"/>
</dbReference>
<dbReference type="PANTHER" id="PTHR37024:SF5">
    <property type="entry name" value="IMPA N-TERMINAL DOMAIN-CONTAINING PROTEIN"/>
    <property type="match status" value="1"/>
</dbReference>
<accession>A0ABX9XGL9</accession>
<gene>
    <name evidence="3" type="primary">tssA</name>
    <name evidence="3" type="ORF">EF096_17085</name>
</gene>
<dbReference type="EMBL" id="RKKU01000028">
    <property type="protein sequence ID" value="ROZ81700.1"/>
    <property type="molecule type" value="Genomic_DNA"/>
</dbReference>
<dbReference type="Pfam" id="PF16989">
    <property type="entry name" value="T6SS_VasJ"/>
    <property type="match status" value="1"/>
</dbReference>
<name>A0ABX9XGL9_9PSED</name>
<dbReference type="InterPro" id="IPR010657">
    <property type="entry name" value="ImpA_N"/>
</dbReference>
<sequence length="518" mass="57981">MQLQIIDAIATTPISEQSFAGEDVRYCTEYEDLERELAKAGSLHANEQPDWQIICDGSLELLSKQSKDLRVASWLSWSMLETTGVGGLRCSLQMLSDLCDQQWTELYPTKPRTRIAALTWLISRLESAPTQQLLSDDFPLVSTLQELQATLTKRLDDQAPDLQPLCRRLESASKQPSQTEAAKPVVSPIPAPLGSNQSSTGNAEAMVIVSAKDAHKALRQLQDYARPLCNWWLAGSECDLRALRLSRTLLWLPIETLPSHDAEQKTGLRNLPADRIAAYNERFNQGQHAALLQDVEASIARAPFWLDGQYLAWQCCDALGAEEAAEEIERQLALQLKRLPGLEKLRFFDGAPFAQADTLDWINSRVQQHAAGPKASPVSFDRTDDTGAQAAWDAGLQSAIALLRKEGLKVAVREITGQIQQARGARAEFYWRLAQARLCFEARQYELAKAQLESLYQQLQTTGLDKWEPDLNLDVLRLLHSCCDLMPQNPSTRERKDEIYHRLCHLDLSVVLDQALGA</sequence>
<protein>
    <submittedName>
        <fullName evidence="3">Type VI secretion system protein TssA</fullName>
    </submittedName>
</protein>
<proteinExistence type="predicted"/>
<organism evidence="3 4">
    <name type="scientific">Pseudomonas neustonica</name>
    <dbReference type="NCBI Taxonomy" id="2487346"/>
    <lineage>
        <taxon>Bacteria</taxon>
        <taxon>Pseudomonadati</taxon>
        <taxon>Pseudomonadota</taxon>
        <taxon>Gammaproteobacteria</taxon>
        <taxon>Pseudomonadales</taxon>
        <taxon>Pseudomonadaceae</taxon>
        <taxon>Pseudomonas</taxon>
    </lineage>
</organism>
<evidence type="ECO:0000256" key="1">
    <source>
        <dbReference type="SAM" id="MobiDB-lite"/>
    </source>
</evidence>
<evidence type="ECO:0000259" key="2">
    <source>
        <dbReference type="Pfam" id="PF06812"/>
    </source>
</evidence>
<feature type="domain" description="ImpA N-terminal" evidence="2">
    <location>
        <begin position="12"/>
        <end position="122"/>
    </location>
</feature>
<dbReference type="NCBIfam" id="TIGR03362">
    <property type="entry name" value="VI_chp_7"/>
    <property type="match status" value="1"/>
</dbReference>
<evidence type="ECO:0000313" key="3">
    <source>
        <dbReference type="EMBL" id="ROZ81700.1"/>
    </source>
</evidence>
<dbReference type="PANTHER" id="PTHR37024">
    <property type="entry name" value="TYPE VI SECRETION SYSTEM DUF2094 AND IMPA-RELATED DOMAIN PROTEIN"/>
    <property type="match status" value="1"/>
</dbReference>
<dbReference type="Proteomes" id="UP000275199">
    <property type="component" value="Unassembled WGS sequence"/>
</dbReference>
<keyword evidence="4" id="KW-1185">Reference proteome</keyword>
<reference evidence="3 4" key="1">
    <citation type="submission" date="2018-11" db="EMBL/GenBank/DDBJ databases">
        <authorList>
            <person name="Jang G.I."/>
            <person name="Hwang C.Y."/>
        </authorList>
    </citation>
    <scope>NUCLEOTIDE SEQUENCE [LARGE SCALE GENOMIC DNA]</scope>
    <source>
        <strain evidence="3 4">SSM26</strain>
    </source>
</reference>
<dbReference type="InterPro" id="IPR017739">
    <property type="entry name" value="T6SS-assoc_VCA0119"/>
</dbReference>
<feature type="region of interest" description="Disordered" evidence="1">
    <location>
        <begin position="170"/>
        <end position="199"/>
    </location>
</feature>